<comment type="caution">
    <text evidence="1">The sequence shown here is derived from an EMBL/GenBank/DDBJ whole genome shotgun (WGS) entry which is preliminary data.</text>
</comment>
<dbReference type="AlphaFoldDB" id="A0A177N1R7"/>
<accession>A0A177N1R7</accession>
<dbReference type="OrthoDB" id="6400528at2"/>
<evidence type="ECO:0000313" key="1">
    <source>
        <dbReference type="EMBL" id="OAI11099.1"/>
    </source>
</evidence>
<proteinExistence type="predicted"/>
<dbReference type="EMBL" id="LUUJ01000125">
    <property type="protein sequence ID" value="OAI11099.1"/>
    <property type="molecule type" value="Genomic_DNA"/>
</dbReference>
<evidence type="ECO:0008006" key="3">
    <source>
        <dbReference type="Google" id="ProtNLM"/>
    </source>
</evidence>
<organism evidence="1 2">
    <name type="scientific">Methylomonas koyamae</name>
    <dbReference type="NCBI Taxonomy" id="702114"/>
    <lineage>
        <taxon>Bacteria</taxon>
        <taxon>Pseudomonadati</taxon>
        <taxon>Pseudomonadota</taxon>
        <taxon>Gammaproteobacteria</taxon>
        <taxon>Methylococcales</taxon>
        <taxon>Methylococcaceae</taxon>
        <taxon>Methylomonas</taxon>
    </lineage>
</organism>
<protein>
    <recommendedName>
        <fullName evidence="3">Glycosyltransferase</fullName>
    </recommendedName>
</protein>
<sequence length="312" mass="35890">MTGGPEALHQLVDHMNKLGLPAYITYLPFGKSANTPEPYLRYTAPIADYEDAAGNLIIFPEVYPQLANKVRHAKAAIWWLSLENFLERRHIWPLHDKVRYIKRVLQGKRPLRGARSLKHMIHFSQTQHATDYLKQCGIEPVPLIDSINEDFLNDTHLEFANTKQDIILYNPNKGKKVTDKLIAANPQWQFVPLKGLNREQLSEKLYAAKLYIDFGHHPGRDRMPREAAMHGCCLITGVLGSAGNEVDLPILKRYKLDSSAPEFVAEFSQLASDILANFATHYRAFDNYRDYLKNEPKIFRQQISDYFLQTKE</sequence>
<reference evidence="1 2" key="1">
    <citation type="submission" date="2016-03" db="EMBL/GenBank/DDBJ databases">
        <authorList>
            <person name="Ploux O."/>
        </authorList>
    </citation>
    <scope>NUCLEOTIDE SEQUENCE [LARGE SCALE GENOMIC DNA]</scope>
    <source>
        <strain evidence="1 2">R-45378</strain>
    </source>
</reference>
<dbReference type="Proteomes" id="UP000077857">
    <property type="component" value="Unassembled WGS sequence"/>
</dbReference>
<name>A0A177N1R7_9GAMM</name>
<evidence type="ECO:0000313" key="2">
    <source>
        <dbReference type="Proteomes" id="UP000077857"/>
    </source>
</evidence>
<gene>
    <name evidence="1" type="ORF">A1507_20905</name>
</gene>
<dbReference type="RefSeq" id="WP_064042483.1">
    <property type="nucleotide sequence ID" value="NZ_LUUJ01000125.1"/>
</dbReference>